<sequence length="214" mass="23479">MSRTDSKSPYIGCGGMVGGVHQCPSCFVNSFFGTPLGKKVFGQPVRCPRCETQTVLTPDLSSPIVAAFAHGLCAAEPAPSKTCPSRLTQAPSPSPPPLRDTETNPRQGKRSLQSMSTIAQRVKVFCWLADKEEKGGCSKASLLELSTYSETSSIRRRAKPISRRQRLGGRVETPFSALRGSHKLPTVESGHRKKHWWDEFERLSTAGLKVMRCF</sequence>
<gene>
    <name evidence="2" type="primary">AlNc14C80G5254</name>
    <name evidence="2" type="ORF">ALNC14_059850</name>
</gene>
<reference evidence="2" key="2">
    <citation type="submission" date="2011-02" db="EMBL/GenBank/DDBJ databases">
        <authorList>
            <person name="MacLean D."/>
        </authorList>
    </citation>
    <scope>NUCLEOTIDE SEQUENCE</scope>
</reference>
<protein>
    <submittedName>
        <fullName evidence="2">AlNc14C80G5254 protein</fullName>
    </submittedName>
</protein>
<dbReference type="HOGENOM" id="CLU_1333998_0_0_1"/>
<evidence type="ECO:0000256" key="1">
    <source>
        <dbReference type="SAM" id="MobiDB-lite"/>
    </source>
</evidence>
<feature type="region of interest" description="Disordered" evidence="1">
    <location>
        <begin position="79"/>
        <end position="113"/>
    </location>
</feature>
<dbReference type="AlphaFoldDB" id="F0WF60"/>
<reference evidence="2" key="1">
    <citation type="journal article" date="2011" name="PLoS Biol.">
        <title>Gene gain and loss during evolution of obligate parasitism in the white rust pathogen of Arabidopsis thaliana.</title>
        <authorList>
            <person name="Kemen E."/>
            <person name="Gardiner A."/>
            <person name="Schultz-Larsen T."/>
            <person name="Kemen A.C."/>
            <person name="Balmuth A.L."/>
            <person name="Robert-Seilaniantz A."/>
            <person name="Bailey K."/>
            <person name="Holub E."/>
            <person name="Studholme D.J."/>
            <person name="Maclean D."/>
            <person name="Jones J.D."/>
        </authorList>
    </citation>
    <scope>NUCLEOTIDE SEQUENCE</scope>
</reference>
<feature type="compositionally biased region" description="Polar residues" evidence="1">
    <location>
        <begin position="82"/>
        <end position="91"/>
    </location>
</feature>
<accession>F0WF60</accession>
<name>F0WF60_9STRA</name>
<proteinExistence type="predicted"/>
<organism evidence="2">
    <name type="scientific">Albugo laibachii Nc14</name>
    <dbReference type="NCBI Taxonomy" id="890382"/>
    <lineage>
        <taxon>Eukaryota</taxon>
        <taxon>Sar</taxon>
        <taxon>Stramenopiles</taxon>
        <taxon>Oomycota</taxon>
        <taxon>Peronosporomycetes</taxon>
        <taxon>Albuginales</taxon>
        <taxon>Albuginaceae</taxon>
        <taxon>Albugo</taxon>
    </lineage>
</organism>
<dbReference type="EMBL" id="FR824125">
    <property type="protein sequence ID" value="CCA19842.1"/>
    <property type="molecule type" value="Genomic_DNA"/>
</dbReference>
<evidence type="ECO:0000313" key="2">
    <source>
        <dbReference type="EMBL" id="CCA19842.1"/>
    </source>
</evidence>
<feature type="compositionally biased region" description="Polar residues" evidence="1">
    <location>
        <begin position="104"/>
        <end position="113"/>
    </location>
</feature>